<dbReference type="Proteomes" id="UP000494249">
    <property type="component" value="Unassembled WGS sequence"/>
</dbReference>
<evidence type="ECO:0000313" key="1">
    <source>
        <dbReference type="EMBL" id="CAB3724739.1"/>
    </source>
</evidence>
<dbReference type="EMBL" id="CADIKB010000033">
    <property type="protein sequence ID" value="CAB3724739.1"/>
    <property type="molecule type" value="Genomic_DNA"/>
</dbReference>
<proteinExistence type="predicted"/>
<reference evidence="1 2" key="1">
    <citation type="submission" date="2020-04" db="EMBL/GenBank/DDBJ databases">
        <authorList>
            <person name="De Canck E."/>
        </authorList>
    </citation>
    <scope>NUCLEOTIDE SEQUENCE [LARGE SCALE GENOMIC DNA]</scope>
    <source>
        <strain evidence="1 2">LMG 22037</strain>
    </source>
</reference>
<dbReference type="RefSeq" id="WP_175145302.1">
    <property type="nucleotide sequence ID" value="NZ_CADFGL010000031.1"/>
</dbReference>
<sequence length="97" mass="10696">MKLSEELINLRQADVHIAEATRRIEHQQALAASLPAGIEKERAEALLAAMRATLVQFAVHREAIVENIARLRFDRPASGRRAHPAVAGIRAASPDER</sequence>
<protein>
    <submittedName>
        <fullName evidence="1">Uncharacterized protein</fullName>
    </submittedName>
</protein>
<evidence type="ECO:0000313" key="2">
    <source>
        <dbReference type="Proteomes" id="UP000494249"/>
    </source>
</evidence>
<dbReference type="AlphaFoldDB" id="A0A6J5C4A0"/>
<name>A0A6J5C4A0_9BURK</name>
<accession>A0A6J5C4A0</accession>
<gene>
    <name evidence="1" type="ORF">LMG22037_05065</name>
</gene>
<organism evidence="1 2">
    <name type="scientific">Paraburkholderia phenoliruptrix</name>
    <dbReference type="NCBI Taxonomy" id="252970"/>
    <lineage>
        <taxon>Bacteria</taxon>
        <taxon>Pseudomonadati</taxon>
        <taxon>Pseudomonadota</taxon>
        <taxon>Betaproteobacteria</taxon>
        <taxon>Burkholderiales</taxon>
        <taxon>Burkholderiaceae</taxon>
        <taxon>Paraburkholderia</taxon>
    </lineage>
</organism>